<organism evidence="2 3">
    <name type="scientific">Rotaria sordida</name>
    <dbReference type="NCBI Taxonomy" id="392033"/>
    <lineage>
        <taxon>Eukaryota</taxon>
        <taxon>Metazoa</taxon>
        <taxon>Spiralia</taxon>
        <taxon>Gnathifera</taxon>
        <taxon>Rotifera</taxon>
        <taxon>Eurotatoria</taxon>
        <taxon>Bdelloidea</taxon>
        <taxon>Philodinida</taxon>
        <taxon>Philodinidae</taxon>
        <taxon>Rotaria</taxon>
    </lineage>
</organism>
<comment type="caution">
    <text evidence="2">The sequence shown here is derived from an EMBL/GenBank/DDBJ whole genome shotgun (WGS) entry which is preliminary data.</text>
</comment>
<feature type="region of interest" description="Disordered" evidence="1">
    <location>
        <begin position="369"/>
        <end position="390"/>
    </location>
</feature>
<dbReference type="EMBL" id="CAJNOL010000354">
    <property type="protein sequence ID" value="CAF1023892.1"/>
    <property type="molecule type" value="Genomic_DNA"/>
</dbReference>
<feature type="compositionally biased region" description="Acidic residues" evidence="1">
    <location>
        <begin position="125"/>
        <end position="139"/>
    </location>
</feature>
<name>A0A814IFL2_9BILA</name>
<accession>A0A814IFL2</accession>
<dbReference type="Proteomes" id="UP000663870">
    <property type="component" value="Unassembled WGS sequence"/>
</dbReference>
<sequence length="588" mass="67870">MFATADCTTHYPEQTIYDSEWTENTRTGISWFNLLTSQPIPEETDSIHDTCTPAQSNRQSSCSSSSSIESCYVVLEIQRNRSVEEIPNQVEKEEEEEDEDEDEDEDEVQETEEAEEEQVQKVEEEEKEEEEEEEEEEIEEEIEELNFAQTISDDNHNVYYDQFAIPMITERPKEEYIVKYKQEKFIPVEEYATVNEPVIHEISTDMLFDKAKTLSKFTKRVKAMSYASIKEQQHYSPSPDDESMNITKLKTIRKVNEYHPMAIPTVTSEQQSNIQYSNSSYYSTTSLDSIENKSLSSSPISKRITTTFSNLSSQRTSNSTQIQRIGPTMGTTTLTRTFAFDRVCMEKYGREQEQENKFIETPLRSNTESSIKKRIDLSNKKKEQTEQLSRSNNTLNRYSCIDTIPASFYIDNELSAIEDSEFEHHSTVPSSIPMSNSQSKASSILCLMKKYARTVKSDYRLTHNKSNGNLSSEPTLLQVKYLDGRVPLNDNQARESVRKNSKLSDSIANRLNRLSLHNMSSTQDLSSTSTTFYASYRKRVLNRFRSFVENNFNEPPSSPSSSVPQSRPWQHKTISELLSEKKYTVNRH</sequence>
<proteinExistence type="predicted"/>
<gene>
    <name evidence="2" type="ORF">JXQ802_LOCUS15303</name>
</gene>
<feature type="region of interest" description="Disordered" evidence="1">
    <location>
        <begin position="84"/>
        <end position="139"/>
    </location>
</feature>
<protein>
    <submittedName>
        <fullName evidence="2">Uncharacterized protein</fullName>
    </submittedName>
</protein>
<keyword evidence="3" id="KW-1185">Reference proteome</keyword>
<reference evidence="2" key="1">
    <citation type="submission" date="2021-02" db="EMBL/GenBank/DDBJ databases">
        <authorList>
            <person name="Nowell W R."/>
        </authorList>
    </citation>
    <scope>NUCLEOTIDE SEQUENCE</scope>
</reference>
<evidence type="ECO:0000256" key="1">
    <source>
        <dbReference type="SAM" id="MobiDB-lite"/>
    </source>
</evidence>
<feature type="region of interest" description="Disordered" evidence="1">
    <location>
        <begin position="44"/>
        <end position="64"/>
    </location>
</feature>
<feature type="compositionally biased region" description="Acidic residues" evidence="1">
    <location>
        <begin position="92"/>
        <end position="117"/>
    </location>
</feature>
<evidence type="ECO:0000313" key="3">
    <source>
        <dbReference type="Proteomes" id="UP000663870"/>
    </source>
</evidence>
<feature type="compositionally biased region" description="Basic and acidic residues" evidence="1">
    <location>
        <begin position="370"/>
        <end position="385"/>
    </location>
</feature>
<dbReference type="AlphaFoldDB" id="A0A814IFL2"/>
<evidence type="ECO:0000313" key="2">
    <source>
        <dbReference type="EMBL" id="CAF1023892.1"/>
    </source>
</evidence>